<dbReference type="EnsemblPlants" id="evm.model.01.2516">
    <property type="protein sequence ID" value="cds.evm.model.01.2516"/>
    <property type="gene ID" value="evm.TU.01.2516"/>
</dbReference>
<feature type="compositionally biased region" description="Polar residues" evidence="1">
    <location>
        <begin position="161"/>
        <end position="174"/>
    </location>
</feature>
<protein>
    <submittedName>
        <fullName evidence="2">Uncharacterized protein</fullName>
    </submittedName>
</protein>
<reference evidence="2" key="1">
    <citation type="submission" date="2018-11" db="EMBL/GenBank/DDBJ databases">
        <authorList>
            <person name="Grassa J C."/>
        </authorList>
    </citation>
    <scope>NUCLEOTIDE SEQUENCE [LARGE SCALE GENOMIC DNA]</scope>
</reference>
<dbReference type="Proteomes" id="UP000596661">
    <property type="component" value="Chromosome 1"/>
</dbReference>
<feature type="region of interest" description="Disordered" evidence="1">
    <location>
        <begin position="98"/>
        <end position="176"/>
    </location>
</feature>
<dbReference type="EMBL" id="UZAU01000073">
    <property type="status" value="NOT_ANNOTATED_CDS"/>
    <property type="molecule type" value="Genomic_DNA"/>
</dbReference>
<dbReference type="AlphaFoldDB" id="A0A803NLG9"/>
<dbReference type="Gramene" id="evm.model.01.2516">
    <property type="protein sequence ID" value="cds.evm.model.01.2516"/>
    <property type="gene ID" value="evm.TU.01.2516"/>
</dbReference>
<accession>A0A803NLG9</accession>
<evidence type="ECO:0000313" key="2">
    <source>
        <dbReference type="EnsemblPlants" id="cds.evm.model.01.2516"/>
    </source>
</evidence>
<reference evidence="2" key="2">
    <citation type="submission" date="2021-03" db="UniProtKB">
        <authorList>
            <consortium name="EnsemblPlants"/>
        </authorList>
    </citation>
    <scope>IDENTIFICATION</scope>
</reference>
<sequence length="223" mass="23999">MFKTNCFVIYDLLSTSLTLNVNSHVISHLPTANFSTGAYKHAETNFGAFPIVAIGSGVNEHTSPITNHNTDTTSPTINIVSPTHILPSHPPECNLVATNIHPAPTKSPLPPSEPSSLLNPDLTNSHPQQLNTTQLNNPQIIPSSLPPAPSIDTEPVPLVTGQRTHSMRTRSQSGIRKPKSYMAAKHPLPEFILPTEPKSLKAALTDPKWNGAMNSEIGALHKA</sequence>
<proteinExistence type="predicted"/>
<evidence type="ECO:0000256" key="1">
    <source>
        <dbReference type="SAM" id="MobiDB-lite"/>
    </source>
</evidence>
<keyword evidence="3" id="KW-1185">Reference proteome</keyword>
<feature type="compositionally biased region" description="Low complexity" evidence="1">
    <location>
        <begin position="114"/>
        <end position="143"/>
    </location>
</feature>
<evidence type="ECO:0000313" key="3">
    <source>
        <dbReference type="Proteomes" id="UP000596661"/>
    </source>
</evidence>
<name>A0A803NLG9_CANSA</name>
<organism evidence="2 3">
    <name type="scientific">Cannabis sativa</name>
    <name type="common">Hemp</name>
    <name type="synonym">Marijuana</name>
    <dbReference type="NCBI Taxonomy" id="3483"/>
    <lineage>
        <taxon>Eukaryota</taxon>
        <taxon>Viridiplantae</taxon>
        <taxon>Streptophyta</taxon>
        <taxon>Embryophyta</taxon>
        <taxon>Tracheophyta</taxon>
        <taxon>Spermatophyta</taxon>
        <taxon>Magnoliopsida</taxon>
        <taxon>eudicotyledons</taxon>
        <taxon>Gunneridae</taxon>
        <taxon>Pentapetalae</taxon>
        <taxon>rosids</taxon>
        <taxon>fabids</taxon>
        <taxon>Rosales</taxon>
        <taxon>Cannabaceae</taxon>
        <taxon>Cannabis</taxon>
    </lineage>
</organism>